<keyword evidence="7 16" id="KW-0548">Nucleotidyltransferase</keyword>
<name>A0A1G9UCF2_9BACT</name>
<dbReference type="AlphaFoldDB" id="A0A1G9UCF2"/>
<dbReference type="GO" id="GO:0006261">
    <property type="term" value="P:DNA-templated DNA replication"/>
    <property type="evidence" value="ECO:0007669"/>
    <property type="project" value="UniProtKB-UniRule"/>
</dbReference>
<comment type="subunit">
    <text evidence="3 16">Monomer.</text>
</comment>
<dbReference type="InterPro" id="IPR050116">
    <property type="entry name" value="DNA_polymerase-Y"/>
</dbReference>
<dbReference type="GO" id="GO:0005829">
    <property type="term" value="C:cytosol"/>
    <property type="evidence" value="ECO:0007669"/>
    <property type="project" value="TreeGrafter"/>
</dbReference>
<evidence type="ECO:0000256" key="5">
    <source>
        <dbReference type="ARBA" id="ARBA00022490"/>
    </source>
</evidence>
<evidence type="ECO:0000256" key="7">
    <source>
        <dbReference type="ARBA" id="ARBA00022695"/>
    </source>
</evidence>
<evidence type="ECO:0000256" key="16">
    <source>
        <dbReference type="HAMAP-Rule" id="MF_01113"/>
    </source>
</evidence>
<dbReference type="PANTHER" id="PTHR11076">
    <property type="entry name" value="DNA REPAIR POLYMERASE UMUC / TRANSFERASE FAMILY MEMBER"/>
    <property type="match status" value="1"/>
</dbReference>
<dbReference type="Proteomes" id="UP000198510">
    <property type="component" value="Unassembled WGS sequence"/>
</dbReference>
<dbReference type="CDD" id="cd03586">
    <property type="entry name" value="PolY_Pol_IV_kappa"/>
    <property type="match status" value="1"/>
</dbReference>
<keyword evidence="6 16" id="KW-0808">Transferase</keyword>
<sequence>MMRKIIHVDMDAFYAAVEQRDHPHLRGKPVAVGGSSQRGVVATASYEARPFGVRSAMPSWQAIRRCPDLIFVKPRFEVYRAVSQQIRAIFHEAADLVEPLSLDEAYLDVTNDKWQLGSATLVAQEVKRRIHETTGLTASAGVSYNKFLAKIASDQRKPNGLFVITPPEAESFLEALPVEKFHGIGKVTAARLHQMNLRTGADLKACTEADLTRWFGKVGKFYYQIVRGVDERPVNPNRIRKSVGAERTFSQNLTQLEAMKEVLGQLAERIEDHLQAKEATVGGGRTLTLKVRYGDFTQLTRSFTDTTPLHTAAAIAQAGVRLLQEVDLQERDVRLLGLSVSNLVSEASALPEDQPTPGTQLVLPFLKASG</sequence>
<feature type="binding site" evidence="16">
    <location>
        <position position="103"/>
    </location>
    <ligand>
        <name>Mg(2+)</name>
        <dbReference type="ChEBI" id="CHEBI:18420"/>
    </ligand>
</feature>
<dbReference type="GO" id="GO:0042276">
    <property type="term" value="P:error-prone translesion synthesis"/>
    <property type="evidence" value="ECO:0007669"/>
    <property type="project" value="TreeGrafter"/>
</dbReference>
<reference evidence="18 19" key="1">
    <citation type="submission" date="2016-10" db="EMBL/GenBank/DDBJ databases">
        <authorList>
            <person name="de Groot N.N."/>
        </authorList>
    </citation>
    <scope>NUCLEOTIDE SEQUENCE [LARGE SCALE GENOMIC DNA]</scope>
    <source>
        <strain evidence="18 19">DSM 25186</strain>
    </source>
</reference>
<dbReference type="Gene3D" id="3.30.1490.100">
    <property type="entry name" value="DNA polymerase, Y-family, little finger domain"/>
    <property type="match status" value="1"/>
</dbReference>
<dbReference type="EMBL" id="FNFO01000016">
    <property type="protein sequence ID" value="SDM57235.1"/>
    <property type="molecule type" value="Genomic_DNA"/>
</dbReference>
<dbReference type="Gene3D" id="3.30.70.270">
    <property type="match status" value="1"/>
</dbReference>
<evidence type="ECO:0000313" key="19">
    <source>
        <dbReference type="Proteomes" id="UP000198510"/>
    </source>
</evidence>
<comment type="subcellular location">
    <subcellularLocation>
        <location evidence="1 16">Cytoplasm</location>
    </subcellularLocation>
</comment>
<keyword evidence="12 16" id="KW-0239">DNA-directed DNA polymerase</keyword>
<dbReference type="InterPro" id="IPR053848">
    <property type="entry name" value="IMS_HHH_1"/>
</dbReference>
<dbReference type="SUPFAM" id="SSF56672">
    <property type="entry name" value="DNA/RNA polymerases"/>
    <property type="match status" value="1"/>
</dbReference>
<dbReference type="Pfam" id="PF21999">
    <property type="entry name" value="IMS_HHH_1"/>
    <property type="match status" value="1"/>
</dbReference>
<dbReference type="InterPro" id="IPR017961">
    <property type="entry name" value="DNA_pol_Y-fam_little_finger"/>
</dbReference>
<dbReference type="RefSeq" id="WP_218127206.1">
    <property type="nucleotide sequence ID" value="NZ_FNFO01000016.1"/>
</dbReference>
<dbReference type="GO" id="GO:0009432">
    <property type="term" value="P:SOS response"/>
    <property type="evidence" value="ECO:0007669"/>
    <property type="project" value="TreeGrafter"/>
</dbReference>
<keyword evidence="5 16" id="KW-0963">Cytoplasm</keyword>
<dbReference type="PROSITE" id="PS50173">
    <property type="entry name" value="UMUC"/>
    <property type="match status" value="1"/>
</dbReference>
<dbReference type="Gene3D" id="3.40.1170.60">
    <property type="match status" value="1"/>
</dbReference>
<keyword evidence="11 16" id="KW-0460">Magnesium</keyword>
<keyword evidence="10 16" id="KW-0227">DNA damage</keyword>
<accession>A0A1G9UCF2</accession>
<dbReference type="SUPFAM" id="SSF100879">
    <property type="entry name" value="Lesion bypass DNA polymerase (Y-family), little finger domain"/>
    <property type="match status" value="1"/>
</dbReference>
<protein>
    <recommendedName>
        <fullName evidence="16">DNA polymerase IV</fullName>
        <shortName evidence="16">Pol IV</shortName>
        <ecNumber evidence="16">2.7.7.7</ecNumber>
    </recommendedName>
</protein>
<feature type="site" description="Substrate discrimination" evidence="16">
    <location>
        <position position="14"/>
    </location>
</feature>
<dbReference type="Gene3D" id="1.10.150.20">
    <property type="entry name" value="5' to 3' exonuclease, C-terminal subdomain"/>
    <property type="match status" value="1"/>
</dbReference>
<comment type="function">
    <text evidence="16">Poorly processive, error-prone DNA polymerase involved in untargeted mutagenesis. Copies undamaged DNA at stalled replication forks, which arise in vivo from mismatched or misaligned primer ends. These misaligned primers can be extended by PolIV. Exhibits no 3'-5' exonuclease (proofreading) activity. May be involved in translesional synthesis, in conjunction with the beta clamp from PolIII.</text>
</comment>
<evidence type="ECO:0000256" key="3">
    <source>
        <dbReference type="ARBA" id="ARBA00011245"/>
    </source>
</evidence>
<dbReference type="HAMAP" id="MF_01113">
    <property type="entry name" value="DNApol_IV"/>
    <property type="match status" value="1"/>
</dbReference>
<dbReference type="GO" id="GO:0000287">
    <property type="term" value="F:magnesium ion binding"/>
    <property type="evidence" value="ECO:0007669"/>
    <property type="project" value="UniProtKB-UniRule"/>
</dbReference>
<dbReference type="GO" id="GO:0006281">
    <property type="term" value="P:DNA repair"/>
    <property type="evidence" value="ECO:0007669"/>
    <property type="project" value="UniProtKB-UniRule"/>
</dbReference>
<comment type="similarity">
    <text evidence="2 16">Belongs to the DNA polymerase type-Y family.</text>
</comment>
<dbReference type="Pfam" id="PF00817">
    <property type="entry name" value="IMS"/>
    <property type="match status" value="1"/>
</dbReference>
<evidence type="ECO:0000256" key="2">
    <source>
        <dbReference type="ARBA" id="ARBA00010945"/>
    </source>
</evidence>
<dbReference type="InterPro" id="IPR043502">
    <property type="entry name" value="DNA/RNA_pol_sf"/>
</dbReference>
<dbReference type="InterPro" id="IPR022880">
    <property type="entry name" value="DNApol_IV"/>
</dbReference>
<keyword evidence="19" id="KW-1185">Reference proteome</keyword>
<dbReference type="FunFam" id="3.40.1170.60:FF:000001">
    <property type="entry name" value="DNA polymerase IV"/>
    <property type="match status" value="1"/>
</dbReference>
<dbReference type="InterPro" id="IPR001126">
    <property type="entry name" value="UmuC"/>
</dbReference>
<dbReference type="InterPro" id="IPR043128">
    <property type="entry name" value="Rev_trsase/Diguanyl_cyclase"/>
</dbReference>
<dbReference type="GO" id="GO:0003684">
    <property type="term" value="F:damaged DNA binding"/>
    <property type="evidence" value="ECO:0007669"/>
    <property type="project" value="InterPro"/>
</dbReference>
<evidence type="ECO:0000256" key="14">
    <source>
        <dbReference type="ARBA" id="ARBA00023204"/>
    </source>
</evidence>
<dbReference type="InterPro" id="IPR036775">
    <property type="entry name" value="DNA_pol_Y-fam_lit_finger_sf"/>
</dbReference>
<evidence type="ECO:0000256" key="8">
    <source>
        <dbReference type="ARBA" id="ARBA00022705"/>
    </source>
</evidence>
<organism evidence="18 19">
    <name type="scientific">Catalinimonas alkaloidigena</name>
    <dbReference type="NCBI Taxonomy" id="1075417"/>
    <lineage>
        <taxon>Bacteria</taxon>
        <taxon>Pseudomonadati</taxon>
        <taxon>Bacteroidota</taxon>
        <taxon>Cytophagia</taxon>
        <taxon>Cytophagales</taxon>
        <taxon>Catalimonadaceae</taxon>
        <taxon>Catalinimonas</taxon>
    </lineage>
</organism>
<feature type="active site" evidence="16">
    <location>
        <position position="104"/>
    </location>
</feature>
<keyword evidence="14 16" id="KW-0234">DNA repair</keyword>
<feature type="binding site" evidence="16">
    <location>
        <position position="9"/>
    </location>
    <ligand>
        <name>Mg(2+)</name>
        <dbReference type="ChEBI" id="CHEBI:18420"/>
    </ligand>
</feature>
<keyword evidence="8 16" id="KW-0235">DNA replication</keyword>
<evidence type="ECO:0000256" key="15">
    <source>
        <dbReference type="ARBA" id="ARBA00049244"/>
    </source>
</evidence>
<evidence type="ECO:0000256" key="6">
    <source>
        <dbReference type="ARBA" id="ARBA00022679"/>
    </source>
</evidence>
<dbReference type="FunFam" id="1.10.150.20:FF:000019">
    <property type="entry name" value="DNA polymerase IV"/>
    <property type="match status" value="1"/>
</dbReference>
<gene>
    <name evidence="16" type="primary">dinB</name>
    <name evidence="18" type="ORF">SAMN05421823_11615</name>
</gene>
<evidence type="ECO:0000256" key="4">
    <source>
        <dbReference type="ARBA" id="ARBA00022457"/>
    </source>
</evidence>
<dbReference type="EC" id="2.7.7.7" evidence="16"/>
<keyword evidence="13 16" id="KW-0238">DNA-binding</keyword>
<evidence type="ECO:0000256" key="13">
    <source>
        <dbReference type="ARBA" id="ARBA00023125"/>
    </source>
</evidence>
<comment type="catalytic activity">
    <reaction evidence="15 16">
        <text>DNA(n) + a 2'-deoxyribonucleoside 5'-triphosphate = DNA(n+1) + diphosphate</text>
        <dbReference type="Rhea" id="RHEA:22508"/>
        <dbReference type="Rhea" id="RHEA-COMP:17339"/>
        <dbReference type="Rhea" id="RHEA-COMP:17340"/>
        <dbReference type="ChEBI" id="CHEBI:33019"/>
        <dbReference type="ChEBI" id="CHEBI:61560"/>
        <dbReference type="ChEBI" id="CHEBI:173112"/>
        <dbReference type="EC" id="2.7.7.7"/>
    </reaction>
</comment>
<evidence type="ECO:0000313" key="18">
    <source>
        <dbReference type="EMBL" id="SDM57235.1"/>
    </source>
</evidence>
<dbReference type="Pfam" id="PF11799">
    <property type="entry name" value="IMS_C"/>
    <property type="match status" value="1"/>
</dbReference>
<proteinExistence type="inferred from homology"/>
<evidence type="ECO:0000256" key="12">
    <source>
        <dbReference type="ARBA" id="ARBA00022932"/>
    </source>
</evidence>
<evidence type="ECO:0000256" key="11">
    <source>
        <dbReference type="ARBA" id="ARBA00022842"/>
    </source>
</evidence>
<evidence type="ECO:0000256" key="1">
    <source>
        <dbReference type="ARBA" id="ARBA00004496"/>
    </source>
</evidence>
<dbReference type="GO" id="GO:0003887">
    <property type="term" value="F:DNA-directed DNA polymerase activity"/>
    <property type="evidence" value="ECO:0007669"/>
    <property type="project" value="UniProtKB-UniRule"/>
</dbReference>
<dbReference type="FunFam" id="3.30.1490.100:FF:000004">
    <property type="entry name" value="DNA polymerase IV"/>
    <property type="match status" value="1"/>
</dbReference>
<comment type="cofactor">
    <cofactor evidence="16">
        <name>Mg(2+)</name>
        <dbReference type="ChEBI" id="CHEBI:18420"/>
    </cofactor>
    <text evidence="16">Binds 2 magnesium ions per subunit.</text>
</comment>
<dbReference type="PANTHER" id="PTHR11076:SF33">
    <property type="entry name" value="DNA POLYMERASE KAPPA"/>
    <property type="match status" value="1"/>
</dbReference>
<keyword evidence="4 16" id="KW-0515">Mutator protein</keyword>
<dbReference type="STRING" id="1075417.SAMN05421823_11615"/>
<evidence type="ECO:0000259" key="17">
    <source>
        <dbReference type="PROSITE" id="PS50173"/>
    </source>
</evidence>
<keyword evidence="9 16" id="KW-0479">Metal-binding</keyword>
<evidence type="ECO:0000256" key="10">
    <source>
        <dbReference type="ARBA" id="ARBA00022763"/>
    </source>
</evidence>
<feature type="domain" description="UmuC" evidence="17">
    <location>
        <begin position="5"/>
        <end position="185"/>
    </location>
</feature>
<evidence type="ECO:0000256" key="9">
    <source>
        <dbReference type="ARBA" id="ARBA00022723"/>
    </source>
</evidence>
<dbReference type="NCBIfam" id="NF002677">
    <property type="entry name" value="PRK02406.1"/>
    <property type="match status" value="1"/>
</dbReference>